<sequence>MPTAPRLEHVYYDPPTPVPAEPWWTRYAAQLVTLSQTARLALEADCRFILERGVLQADAQDSTPWPSSRVRTGLVMGSVQSGKTASMLGVCALSIDHGIDVVVVLAGTRLSLWRQTYERLVAQLDPGEEDVAKINRRLLCPAPRVGLADEPVTLSDTYRISPPELRRKLKRGKPLIVVAMKQADHLHALGLSLRNNAFDAVAQFDRPVHMLVLDDEADDGSILDAVVEASGAVFGNLRQIRAPCQSLGSPQGSPSNLHHHRLHGHPAGHLLQEGTTRLHPGTSWCACAPPSTSAT</sequence>
<gene>
    <name evidence="1" type="ORF">IPI13_12990</name>
</gene>
<dbReference type="EMBL" id="JADJIB010000004">
    <property type="protein sequence ID" value="MBK7274035.1"/>
    <property type="molecule type" value="Genomic_DNA"/>
</dbReference>
<protein>
    <submittedName>
        <fullName evidence="1">Uncharacterized protein</fullName>
    </submittedName>
</protein>
<evidence type="ECO:0000313" key="1">
    <source>
        <dbReference type="EMBL" id="MBK7274035.1"/>
    </source>
</evidence>
<name>A0A935IKY2_9MICO</name>
<dbReference type="Proteomes" id="UP000726105">
    <property type="component" value="Unassembled WGS sequence"/>
</dbReference>
<accession>A0A935IKY2</accession>
<proteinExistence type="predicted"/>
<organism evidence="1 2">
    <name type="scientific">Candidatus Phosphoribacter hodrii</name>
    <dbReference type="NCBI Taxonomy" id="2953743"/>
    <lineage>
        <taxon>Bacteria</taxon>
        <taxon>Bacillati</taxon>
        <taxon>Actinomycetota</taxon>
        <taxon>Actinomycetes</taxon>
        <taxon>Micrococcales</taxon>
        <taxon>Dermatophilaceae</taxon>
        <taxon>Candidatus Phosphoribacter</taxon>
    </lineage>
</organism>
<reference evidence="1 2" key="1">
    <citation type="submission" date="2020-10" db="EMBL/GenBank/DDBJ databases">
        <title>Connecting structure to function with the recovery of over 1000 high-quality activated sludge metagenome-assembled genomes encoding full-length rRNA genes using long-read sequencing.</title>
        <authorList>
            <person name="Singleton C.M."/>
            <person name="Petriglieri F."/>
            <person name="Kristensen J.M."/>
            <person name="Kirkegaard R.H."/>
            <person name="Michaelsen T.Y."/>
            <person name="Andersen M.H."/>
            <person name="Karst S.M."/>
            <person name="Dueholm M.S."/>
            <person name="Nielsen P.H."/>
            <person name="Albertsen M."/>
        </authorList>
    </citation>
    <scope>NUCLEOTIDE SEQUENCE [LARGE SCALE GENOMIC DNA]</scope>
    <source>
        <strain evidence="1">Ega_18-Q3-R5-49_MAXAC.001</strain>
    </source>
</reference>
<comment type="caution">
    <text evidence="1">The sequence shown here is derived from an EMBL/GenBank/DDBJ whole genome shotgun (WGS) entry which is preliminary data.</text>
</comment>
<evidence type="ECO:0000313" key="2">
    <source>
        <dbReference type="Proteomes" id="UP000726105"/>
    </source>
</evidence>
<dbReference type="AlphaFoldDB" id="A0A935IKY2"/>